<accession>A0A6J1M5H9</accession>
<feature type="domain" description="VOC" evidence="3">
    <location>
        <begin position="7"/>
        <end position="131"/>
    </location>
</feature>
<dbReference type="PROSITE" id="PS51819">
    <property type="entry name" value="VOC"/>
    <property type="match status" value="2"/>
</dbReference>
<keyword evidence="4" id="KW-1185">Reference proteome</keyword>
<dbReference type="InterPro" id="IPR029068">
    <property type="entry name" value="Glyas_Bleomycin-R_OHBP_Dase"/>
</dbReference>
<evidence type="ECO:0000313" key="5">
    <source>
        <dbReference type="RefSeq" id="XP_023176323.1"/>
    </source>
</evidence>
<evidence type="ECO:0000256" key="2">
    <source>
        <dbReference type="ARBA" id="ARBA00022737"/>
    </source>
</evidence>
<keyword evidence="2" id="KW-0677">Repeat</keyword>
<evidence type="ECO:0000259" key="3">
    <source>
        <dbReference type="PROSITE" id="PS51819"/>
    </source>
</evidence>
<dbReference type="PANTHER" id="PTHR46466">
    <property type="entry name" value="GLYOXALASE DOMAIN-CONTAINING PROTEIN 4"/>
    <property type="match status" value="1"/>
</dbReference>
<comment type="similarity">
    <text evidence="1">Belongs to the glyoxalase I family.</text>
</comment>
<dbReference type="Proteomes" id="UP000504633">
    <property type="component" value="Unplaced"/>
</dbReference>
<feature type="domain" description="VOC" evidence="3">
    <location>
        <begin position="137"/>
        <end position="256"/>
    </location>
</feature>
<reference evidence="5" key="1">
    <citation type="submission" date="2025-08" db="UniProtKB">
        <authorList>
            <consortium name="RefSeq"/>
        </authorList>
    </citation>
    <scope>IDENTIFICATION</scope>
    <source>
        <strain evidence="5">15085-1641.00</strain>
        <tissue evidence="5">Whole body</tissue>
    </source>
</reference>
<evidence type="ECO:0000256" key="1">
    <source>
        <dbReference type="ARBA" id="ARBA00010363"/>
    </source>
</evidence>
<dbReference type="OMA" id="CDAECNG"/>
<dbReference type="InterPro" id="IPR043193">
    <property type="entry name" value="GLOD4"/>
</dbReference>
<name>A0A6J1M5H9_DROHY</name>
<dbReference type="SUPFAM" id="SSF54593">
    <property type="entry name" value="Glyoxalase/Bleomycin resistance protein/Dihydroxybiphenyl dioxygenase"/>
    <property type="match status" value="2"/>
</dbReference>
<dbReference type="AlphaFoldDB" id="A0A6J1M5H9"/>
<organism evidence="4 5">
    <name type="scientific">Drosophila hydei</name>
    <name type="common">Fruit fly</name>
    <dbReference type="NCBI Taxonomy" id="7224"/>
    <lineage>
        <taxon>Eukaryota</taxon>
        <taxon>Metazoa</taxon>
        <taxon>Ecdysozoa</taxon>
        <taxon>Arthropoda</taxon>
        <taxon>Hexapoda</taxon>
        <taxon>Insecta</taxon>
        <taxon>Pterygota</taxon>
        <taxon>Neoptera</taxon>
        <taxon>Endopterygota</taxon>
        <taxon>Diptera</taxon>
        <taxon>Brachycera</taxon>
        <taxon>Muscomorpha</taxon>
        <taxon>Ephydroidea</taxon>
        <taxon>Drosophilidae</taxon>
        <taxon>Drosophila</taxon>
    </lineage>
</organism>
<dbReference type="Pfam" id="PF21701">
    <property type="entry name" value="GLOD4_C"/>
    <property type="match status" value="1"/>
</dbReference>
<dbReference type="OrthoDB" id="1545884at2759"/>
<dbReference type="InterPro" id="IPR043194">
    <property type="entry name" value="GLOD4_C"/>
</dbReference>
<dbReference type="GeneID" id="111603095"/>
<evidence type="ECO:0000313" key="4">
    <source>
        <dbReference type="Proteomes" id="UP000504633"/>
    </source>
</evidence>
<proteinExistence type="inferred from homology"/>
<dbReference type="KEGG" id="dhe:111603095"/>
<dbReference type="InterPro" id="IPR037523">
    <property type="entry name" value="VOC_core"/>
</dbReference>
<dbReference type="Gene3D" id="3.10.180.10">
    <property type="entry name" value="2,3-Dihydroxybiphenyl 1,2-Dioxygenase, domain 1"/>
    <property type="match status" value="2"/>
</dbReference>
<sequence>MTAVPGRALHYVFKIGDRSKNSFFFRTILGMQVLRHEEFKEGCDAECNGPYDNRWSKTMVGYGPEKSHFVIELTYNYGVKSYTLGNDFGGITIKSKDILPRASEFAYPITKQGDKSVLTSPDGYKFYIDDASSGSDPMEQVELHVTALKESRAFWVDILKMQVLNESQDSIVLAYNKQQTALRLTVLNGNLDRAKAYGRIAFAVPAAVQEPLFNEVKNVGGTILKPLIALETPGKATVTVLILADPNGHEICFVDEEGFSQLSEVEPNAAAQLDKYIRKDPFQDKTQQ</sequence>
<protein>
    <submittedName>
        <fullName evidence="5">Glyoxalase domain-containing protein 4</fullName>
    </submittedName>
</protein>
<gene>
    <name evidence="5" type="primary">LOC111603095</name>
</gene>
<dbReference type="RefSeq" id="XP_023176323.1">
    <property type="nucleotide sequence ID" value="XM_023320555.2"/>
</dbReference>
<dbReference type="PANTHER" id="PTHR46466:SF1">
    <property type="entry name" value="GLYOXALASE DOMAIN-CONTAINING PROTEIN 4"/>
    <property type="match status" value="1"/>
</dbReference>
<dbReference type="CDD" id="cd16357">
    <property type="entry name" value="GLOD4_C"/>
    <property type="match status" value="1"/>
</dbReference>